<dbReference type="GO" id="GO:0006633">
    <property type="term" value="P:fatty acid biosynthetic process"/>
    <property type="evidence" value="ECO:0007669"/>
    <property type="project" value="InterPro"/>
</dbReference>
<dbReference type="Gene3D" id="1.10.1200.10">
    <property type="entry name" value="ACP-like"/>
    <property type="match status" value="2"/>
</dbReference>
<dbReference type="OrthoDB" id="5349841at2"/>
<dbReference type="PROSITE" id="PS00455">
    <property type="entry name" value="AMP_BINDING"/>
    <property type="match status" value="1"/>
</dbReference>
<dbReference type="InterPro" id="IPR020841">
    <property type="entry name" value="PKS_Beta-ketoAc_synthase_dom"/>
</dbReference>
<comment type="similarity">
    <text evidence="5">In the C-terminal section; belongs to the NRP synthetase family.</text>
</comment>
<dbReference type="InterPro" id="IPR057326">
    <property type="entry name" value="KR_dom"/>
</dbReference>
<protein>
    <submittedName>
        <fullName evidence="9">Amino acid adenylation domain protein</fullName>
    </submittedName>
</protein>
<keyword evidence="4" id="KW-0808">Transferase</keyword>
<dbReference type="InterPro" id="IPR001242">
    <property type="entry name" value="Condensation_dom"/>
</dbReference>
<comment type="function">
    <text evidence="6">Involved in production of the polyketide antibiotic thailandamide.</text>
</comment>
<dbReference type="SUPFAM" id="SSF53901">
    <property type="entry name" value="Thiolase-like"/>
    <property type="match status" value="1"/>
</dbReference>
<dbReference type="SUPFAM" id="SSF52151">
    <property type="entry name" value="FabD/lysophospholipase-like"/>
    <property type="match status" value="1"/>
</dbReference>
<dbReference type="PROSITE" id="PS50075">
    <property type="entry name" value="CARRIER"/>
    <property type="match status" value="2"/>
</dbReference>
<dbReference type="InterPro" id="IPR013968">
    <property type="entry name" value="PKS_KR"/>
</dbReference>
<dbReference type="Gene3D" id="1.10.1240.100">
    <property type="match status" value="1"/>
</dbReference>
<dbReference type="FunFam" id="3.30.559.10:FF:000023">
    <property type="entry name" value="Non-ribosomal peptide synthetase"/>
    <property type="match status" value="1"/>
</dbReference>
<evidence type="ECO:0000313" key="10">
    <source>
        <dbReference type="Proteomes" id="UP000000939"/>
    </source>
</evidence>
<dbReference type="InterPro" id="IPR016039">
    <property type="entry name" value="Thiolase-like"/>
</dbReference>
<dbReference type="PANTHER" id="PTHR43775">
    <property type="entry name" value="FATTY ACID SYNTHASE"/>
    <property type="match status" value="1"/>
</dbReference>
<keyword evidence="2" id="KW-0597">Phosphoprotein</keyword>
<dbReference type="SMART" id="SM00827">
    <property type="entry name" value="PKS_AT"/>
    <property type="match status" value="1"/>
</dbReference>
<dbReference type="Gene3D" id="3.40.50.720">
    <property type="entry name" value="NAD(P)-binding Rossmann-like Domain"/>
    <property type="match status" value="1"/>
</dbReference>
<dbReference type="Proteomes" id="UP000000939">
    <property type="component" value="Chromosome"/>
</dbReference>
<dbReference type="RefSeq" id="WP_013136007.1">
    <property type="nucleotide sequence ID" value="NC_014166.1"/>
</dbReference>
<dbReference type="Gene3D" id="3.30.559.30">
    <property type="entry name" value="Nonribosomal peptide synthetase, condensation domain"/>
    <property type="match status" value="1"/>
</dbReference>
<evidence type="ECO:0000256" key="1">
    <source>
        <dbReference type="ARBA" id="ARBA00022450"/>
    </source>
</evidence>
<evidence type="ECO:0000256" key="4">
    <source>
        <dbReference type="ARBA" id="ARBA00022679"/>
    </source>
</evidence>
<evidence type="ECO:0000259" key="8">
    <source>
        <dbReference type="PROSITE" id="PS52004"/>
    </source>
</evidence>
<feature type="domain" description="Ketosynthase family 3 (KS3)" evidence="8">
    <location>
        <begin position="5"/>
        <end position="432"/>
    </location>
</feature>
<dbReference type="InterPro" id="IPR045851">
    <property type="entry name" value="AMP-bd_C_sf"/>
</dbReference>
<dbReference type="Pfam" id="PF00501">
    <property type="entry name" value="AMP-binding"/>
    <property type="match status" value="1"/>
</dbReference>
<dbReference type="SMART" id="SM00825">
    <property type="entry name" value="PKS_KS"/>
    <property type="match status" value="1"/>
</dbReference>
<evidence type="ECO:0000259" key="7">
    <source>
        <dbReference type="PROSITE" id="PS50075"/>
    </source>
</evidence>
<dbReference type="Gene3D" id="3.30.300.30">
    <property type="match status" value="1"/>
</dbReference>
<dbReference type="InterPro" id="IPR009081">
    <property type="entry name" value="PP-bd_ACP"/>
</dbReference>
<dbReference type="InterPro" id="IPR036291">
    <property type="entry name" value="NAD(P)-bd_dom_sf"/>
</dbReference>
<dbReference type="Pfam" id="PF08659">
    <property type="entry name" value="KR"/>
    <property type="match status" value="1"/>
</dbReference>
<dbReference type="CDD" id="cd19535">
    <property type="entry name" value="Cyc_NRPS"/>
    <property type="match status" value="1"/>
</dbReference>
<dbReference type="InterPro" id="IPR014043">
    <property type="entry name" value="Acyl_transferase_dom"/>
</dbReference>
<keyword evidence="1" id="KW-0596">Phosphopantetheine</keyword>
<dbReference type="InterPro" id="IPR036736">
    <property type="entry name" value="ACP-like_sf"/>
</dbReference>
<reference evidence="9 10" key="1">
    <citation type="journal article" date="2010" name="Stand. Genomic Sci.">
        <title>Complete genome sequence of Arcobacter nitrofigilis type strain (CI).</title>
        <authorList>
            <person name="Pati A."/>
            <person name="Gronow S."/>
            <person name="Lapidus A."/>
            <person name="Copeland A."/>
            <person name="Glavina Del Rio T."/>
            <person name="Nolan M."/>
            <person name="Lucas S."/>
            <person name="Tice H."/>
            <person name="Cheng J.F."/>
            <person name="Han C."/>
            <person name="Chertkov O."/>
            <person name="Bruce D."/>
            <person name="Tapia R."/>
            <person name="Goodwin L."/>
            <person name="Pitluck S."/>
            <person name="Liolios K."/>
            <person name="Ivanova N."/>
            <person name="Mavromatis K."/>
            <person name="Chen A."/>
            <person name="Palaniappan K."/>
            <person name="Land M."/>
            <person name="Hauser L."/>
            <person name="Chang Y.J."/>
            <person name="Jeffries C.D."/>
            <person name="Detter J.C."/>
            <person name="Rohde M."/>
            <person name="Goker M."/>
            <person name="Bristow J."/>
            <person name="Eisen J.A."/>
            <person name="Markowitz V."/>
            <person name="Hugenholtz P."/>
            <person name="Klenk H.P."/>
            <person name="Kyrpides N.C."/>
        </authorList>
    </citation>
    <scope>NUCLEOTIDE SEQUENCE [LARGE SCALE GENOMIC DNA]</scope>
    <source>
        <strain evidence="10">ATCC 33309 / DSM 7299 / CCUG 15893 / LMG 7604 / NCTC 12251 / CI</strain>
    </source>
</reference>
<dbReference type="FunFam" id="3.40.47.10:FF:000019">
    <property type="entry name" value="Polyketide synthase type I"/>
    <property type="match status" value="1"/>
</dbReference>
<dbReference type="KEGG" id="ant:Arnit_2210"/>
<dbReference type="NCBIfam" id="TIGR01733">
    <property type="entry name" value="AA-adenyl-dom"/>
    <property type="match status" value="1"/>
</dbReference>
<dbReference type="eggNOG" id="COG3321">
    <property type="taxonomic scope" value="Bacteria"/>
</dbReference>
<dbReference type="Gene3D" id="3.40.50.12780">
    <property type="entry name" value="N-terminal domain of ligase-like"/>
    <property type="match status" value="1"/>
</dbReference>
<gene>
    <name evidence="9" type="ordered locus">Arnit_2210</name>
</gene>
<dbReference type="InterPro" id="IPR000873">
    <property type="entry name" value="AMP-dep_synth/lig_dom"/>
</dbReference>
<dbReference type="InterPro" id="IPR023213">
    <property type="entry name" value="CAT-like_dom_sf"/>
</dbReference>
<dbReference type="InterPro" id="IPR014031">
    <property type="entry name" value="Ketoacyl_synth_C"/>
</dbReference>
<accession>D5V0Q0</accession>
<dbReference type="eggNOG" id="COG1020">
    <property type="taxonomic scope" value="Bacteria"/>
</dbReference>
<dbReference type="InterPro" id="IPR001227">
    <property type="entry name" value="Ac_transferase_dom_sf"/>
</dbReference>
<dbReference type="Pfam" id="PF00109">
    <property type="entry name" value="ketoacyl-synt"/>
    <property type="match status" value="1"/>
</dbReference>
<dbReference type="InterPro" id="IPR016035">
    <property type="entry name" value="Acyl_Trfase/lysoPLipase"/>
</dbReference>
<dbReference type="PROSITE" id="PS52004">
    <property type="entry name" value="KS3_2"/>
    <property type="match status" value="1"/>
</dbReference>
<evidence type="ECO:0000256" key="3">
    <source>
        <dbReference type="ARBA" id="ARBA00022598"/>
    </source>
</evidence>
<dbReference type="eggNOG" id="COG0300">
    <property type="taxonomic scope" value="Bacteria"/>
</dbReference>
<dbReference type="HOGENOM" id="CLU_228052_0_0_7"/>
<dbReference type="InterPro" id="IPR010071">
    <property type="entry name" value="AA_adenyl_dom"/>
</dbReference>
<dbReference type="Pfam" id="PF00668">
    <property type="entry name" value="Condensation"/>
    <property type="match status" value="1"/>
</dbReference>
<dbReference type="GO" id="GO:0004312">
    <property type="term" value="F:fatty acid synthase activity"/>
    <property type="evidence" value="ECO:0007669"/>
    <property type="project" value="TreeGrafter"/>
</dbReference>
<dbReference type="InterPro" id="IPR016036">
    <property type="entry name" value="Malonyl_transacylase_ACP-bd"/>
</dbReference>
<proteinExistence type="inferred from homology"/>
<dbReference type="Pfam" id="PF16197">
    <property type="entry name" value="KAsynt_C_assoc"/>
    <property type="match status" value="1"/>
</dbReference>
<dbReference type="SUPFAM" id="SSF56801">
    <property type="entry name" value="Acetyl-CoA synthetase-like"/>
    <property type="match status" value="1"/>
</dbReference>
<dbReference type="Gene3D" id="3.40.366.10">
    <property type="entry name" value="Malonyl-Coenzyme A Acyl Carrier Protein, domain 2"/>
    <property type="match status" value="1"/>
</dbReference>
<dbReference type="STRING" id="572480.Arnit_2210"/>
<dbReference type="Pfam" id="PF02801">
    <property type="entry name" value="Ketoacyl-synt_C"/>
    <property type="match status" value="1"/>
</dbReference>
<dbReference type="InterPro" id="IPR050091">
    <property type="entry name" value="PKS_NRPS_Biosynth_Enz"/>
</dbReference>
<dbReference type="InterPro" id="IPR042099">
    <property type="entry name" value="ANL_N_sf"/>
</dbReference>
<keyword evidence="10" id="KW-1185">Reference proteome</keyword>
<dbReference type="SUPFAM" id="SSF47336">
    <property type="entry name" value="ACP-like"/>
    <property type="match status" value="2"/>
</dbReference>
<evidence type="ECO:0000256" key="6">
    <source>
        <dbReference type="ARBA" id="ARBA00054155"/>
    </source>
</evidence>
<evidence type="ECO:0000256" key="5">
    <source>
        <dbReference type="ARBA" id="ARBA00029443"/>
    </source>
</evidence>
<dbReference type="InterPro" id="IPR057737">
    <property type="entry name" value="Condensation_MtbB-like"/>
</dbReference>
<evidence type="ECO:0000313" key="9">
    <source>
        <dbReference type="EMBL" id="ADG93862.1"/>
    </source>
</evidence>
<dbReference type="PROSITE" id="PS00606">
    <property type="entry name" value="KS3_1"/>
    <property type="match status" value="1"/>
</dbReference>
<dbReference type="Pfam" id="PF00550">
    <property type="entry name" value="PP-binding"/>
    <property type="match status" value="2"/>
</dbReference>
<dbReference type="SUPFAM" id="SSF55048">
    <property type="entry name" value="Probable ACP-binding domain of malonyl-CoA ACP transacylase"/>
    <property type="match status" value="1"/>
</dbReference>
<dbReference type="SMART" id="SM00822">
    <property type="entry name" value="PKS_KR"/>
    <property type="match status" value="1"/>
</dbReference>
<dbReference type="PANTHER" id="PTHR43775:SF37">
    <property type="entry name" value="SI:DKEY-61P9.11"/>
    <property type="match status" value="1"/>
</dbReference>
<dbReference type="Gene3D" id="3.40.47.10">
    <property type="match status" value="1"/>
</dbReference>
<dbReference type="InterPro" id="IPR018201">
    <property type="entry name" value="Ketoacyl_synth_AS"/>
</dbReference>
<dbReference type="InterPro" id="IPR032821">
    <property type="entry name" value="PKS_assoc"/>
</dbReference>
<dbReference type="InterPro" id="IPR014030">
    <property type="entry name" value="Ketoacyl_synth_N"/>
</dbReference>
<evidence type="ECO:0000256" key="2">
    <source>
        <dbReference type="ARBA" id="ARBA00022553"/>
    </source>
</evidence>
<keyword evidence="3" id="KW-0436">Ligase</keyword>
<dbReference type="CDD" id="cd00833">
    <property type="entry name" value="PKS"/>
    <property type="match status" value="1"/>
</dbReference>
<feature type="domain" description="Carrier" evidence="7">
    <location>
        <begin position="1065"/>
        <end position="1142"/>
    </location>
</feature>
<sequence length="2569" mass="294853">MNKTYEPIAIIGTSCRLPGEINDLNDLWHKLSASYDAVVDIPSERCLQDNIYNNTPQVGKSYAKKAGLLNNIANFDAKFFGISDEEATAMDPQQRLLLEAAWHALEDSGQFKNDDLLKETGFYVGIATDDYSQIGIHKHKLDEVSTYTTLGSLRSISAGRVAYHLNLNGPVSQIDTACSSSLMAIHQACQSLRLNEADCMLAGGINLLISPQTMVELSQIKALSLSNRCSVFDNSADGYVRGEGYGLVVLKRLSDAEANNDNIIAVIKGSLTNHDGSSNGLTAPNGLAQEKLLKKTLKISNINSHEVSYVETHGTGTLFGDPIEVNSIINVYGKNRNKDNPLFLGSIKSSIGHLEAAAGVAGILKVCSSITNKQLIPNLNFSTPNPYINWDKAPIKVIDTLKPWSNKDKELRTATMSSFGFSGTNVHMIIQEYQNNKEDLTANKLTNELYIIPISAKSLTSLKNLVKAWLEADYLTKESIANIAYSATVTRKHFEYKLLVLVKNYEDLKLKLKSWFHNKETDLLWSSINFKPLTDKCNINKNYIDIINNYFTNNHIDCEDLYGKNKISHCKLPSYTFDSKIYWWEKPYDFTIRTSDKLIENKNISYKLQWEEYSINESISTNHNIQIIADSTNNNIIKLLEKSSEESNYISQSTNEFLNTPVNKDTNYIYFIHISEDIDILENNIAKIWSIVQYFNKNNNSSKIWIITEQSQHFEKDDITNINASSIWGLFRSLRIELGTSWGGIIDMPQNITKDIINKMFMCFYQQNDEDQYVLRDKKVYIPRLLPHTLDTQNVFSFDLKASYLITGGLGALGIELITYLISLGINHIILASRRGEDTLKNKKDFANKIKEWRRQGKQIDIYKLDLSNELQVSDFFENLKKESINLKGIAHLSGVISKQDLSKSPKEKDIHNFMAAKTKGAWYLHKYSQVFHLDFFLLFSSVTALFGMKDLAFYSASNAFLDALALHRSKQGLKALSINWGRFDIDGMVDNQDAKVLDTLGVAKMKTTNTFTKMTHYMQYTNNICITDVNWDKFTSYFKQLSSINLFTHLLPKSNHLISTQKIETKEHFKKYFIDIIRKALKLEKNKISTTQNLFSIGLNSMLSMYIRQALEENLKLTTEATLFFKKQTIELLVEYLWEQYQNNNNNKMINTQLNNEDGKIIFLFSGQGTQYPGMGKTLYTNNEKFKQSIDYCINFLQKEFDLDFKYILFDDKSKLLKETKYAQLSLFIIEYSLYKLWQEKNIHADYFIGHSVGEYVAACLAGVFSLEDALRLLKVRGKLMQSLENHGDMMVVFDSFENIPTLPNSLDIAAINSPWQTVISGNINHLKNYEKKLSEKNIKTQLLNTQKAFHSSLMMPILKEFQKFASTITYKSPNIPIITNINATVAKEDIACAKYWVDHIINTVQFAPSIQKAYEKGCRYFIEVGPGSVLKNLAEENIIQKNINCHYFNSLINEDKPKEYLLKQQEKLKLSQKSLINHKDDSIKENLLRPIIHNEQDKFKPFALTSMQHAYWLGRNEEIAEGGVAIHMYLELDIKYFNKENFTNAWKTLVERHDMLHAIVDRNGEQQILKQIPEFSILEHSLKNKDENEKEIYLEDIRHELSHQNVSLEKWPQSEIRITKLDDNNSRVHISIDGWTIDGWSYQVLFHELHELYHNPKLTLPTINISFRDYVLQLKEIENSAFYQKHLTKWRERLKVLPKAPQLPMNKNKTNTNRFKRWEYFINKEQYASLKKYASDKSLTTVTTLLSAYAWVLSRYSKEQDITLNIPRFNRLPLHSDINRVIGEFASFTLLACTRKEDTTFNEYANKIQKQLWEDVENPWVPGVTLLRELAKISNQSNTMMPFVFTNMPEESLDGKKLEFLNEWSKSADIPYFLTQTPQVQVDCQYHDKDDGLFVFWDVLIDKFEPEIIDNLFSSYIDLIQNLSSSDKAWNQNSLPMKKSSSLIANEEQIPKQGLYEQFTNTAQKNKKNIAIYSENKTLTYEDLYIKSQKLGTYIKNNINFKNETPTIAIIMNKGWQQIVAVMCTLASGAIFLPLDSNLPKDRMQYALQNANTKMVISKENQISQIKEKLENIDIPLISIDDESLYKTSEAILPIKYEDLVCIIYTSGSTGLPKGVMVTQKALINNINYTNNRFKVDTNDAILSLTPIYHDLVLFDIFGALTAGASIVIPEEEKRKDPEHWLALIKQYRVSIWNSVPTMMEMLIKFSSTNQIQNKQLLSSLRLCILGGDWIPLTIPPGLKELNTKTTLVSIGGPTETTVWNIMYEIKEFDTNWKSIPYGKPITNTTYYILNDLLEECPIGVTGELYVSGISLAAGYINDLEKTQEVFINHPKTKERMYKTGDLGKLLSNGLIEFMGRSDNQVQISGYRIELSEIESLAHKQIEINRAQALLIKDNNTPHIALVYSCNDGDISENKLKEQLKASLPQEIIPKKLLKIKQFPLTVNGKIDRNALIQLLNTKNEQHVHTKRIVENEIQKHLMSLWQKHLQRENIGLYENFFEAGGNSLLATELFIQIRQEFPIINSVVLLYEHTSIYELSQFIEKQTTVKNVAKKNTRGLQRRKRLLAKN</sequence>
<dbReference type="InterPro" id="IPR020845">
    <property type="entry name" value="AMP-binding_CS"/>
</dbReference>
<dbReference type="EMBL" id="CP001999">
    <property type="protein sequence ID" value="ADG93862.1"/>
    <property type="molecule type" value="Genomic_DNA"/>
</dbReference>
<feature type="domain" description="Carrier" evidence="7">
    <location>
        <begin position="2471"/>
        <end position="2546"/>
    </location>
</feature>
<dbReference type="Gene3D" id="3.30.559.10">
    <property type="entry name" value="Chloramphenicol acetyltransferase-like domain"/>
    <property type="match status" value="1"/>
</dbReference>
<name>D5V0Q0_ARCNC</name>
<dbReference type="GO" id="GO:0004315">
    <property type="term" value="F:3-oxoacyl-[acyl-carrier-protein] synthase activity"/>
    <property type="evidence" value="ECO:0007669"/>
    <property type="project" value="InterPro"/>
</dbReference>
<dbReference type="SUPFAM" id="SSF52777">
    <property type="entry name" value="CoA-dependent acyltransferases"/>
    <property type="match status" value="2"/>
</dbReference>
<organism evidence="9 10">
    <name type="scientific">Arcobacter nitrofigilis (strain ATCC 33309 / DSM 7299 / CCUG 15893 / LMG 7604 / NCTC 12251 / CI)</name>
    <name type="common">Campylobacter nitrofigilis</name>
    <dbReference type="NCBI Taxonomy" id="572480"/>
    <lineage>
        <taxon>Bacteria</taxon>
        <taxon>Pseudomonadati</taxon>
        <taxon>Campylobacterota</taxon>
        <taxon>Epsilonproteobacteria</taxon>
        <taxon>Campylobacterales</taxon>
        <taxon>Arcobacteraceae</taxon>
        <taxon>Arcobacter</taxon>
    </lineage>
</organism>
<dbReference type="SUPFAM" id="SSF51735">
    <property type="entry name" value="NAD(P)-binding Rossmann-fold domains"/>
    <property type="match status" value="2"/>
</dbReference>
<dbReference type="Pfam" id="PF00698">
    <property type="entry name" value="Acyl_transf_1"/>
    <property type="match status" value="1"/>
</dbReference>